<dbReference type="HAMAP" id="MF_01940">
    <property type="entry name" value="RNA_CPDase"/>
    <property type="match status" value="1"/>
</dbReference>
<evidence type="ECO:0000313" key="4">
    <source>
        <dbReference type="Proteomes" id="UP000295830"/>
    </source>
</evidence>
<comment type="similarity">
    <text evidence="2">Belongs to the 2H phosphoesterase superfamily. ThpR family.</text>
</comment>
<dbReference type="GO" id="GO:0004113">
    <property type="term" value="F:2',3'-cyclic-nucleotide 3'-phosphodiesterase activity"/>
    <property type="evidence" value="ECO:0007669"/>
    <property type="project" value="InterPro"/>
</dbReference>
<gene>
    <name evidence="3" type="ORF">DES49_0876</name>
</gene>
<dbReference type="EC" id="3.1.4.58" evidence="2"/>
<organism evidence="3 4">
    <name type="scientific">Halospina denitrificans</name>
    <dbReference type="NCBI Taxonomy" id="332522"/>
    <lineage>
        <taxon>Bacteria</taxon>
        <taxon>Pseudomonadati</taxon>
        <taxon>Pseudomonadota</taxon>
        <taxon>Gammaproteobacteria</taxon>
        <taxon>Halospina</taxon>
    </lineage>
</organism>
<sequence>MTSDNIRSGKKKIRSFLATPVPEALAAALMESAEVARKDLPSLGVTARDNLHLTLVFLGNLTEEQLDNTVIPRVTEIVDEATPGWVYFHQLAGFPSEQRPRHLVLEGDASPSAEMLQESLRQGLQDLIGNQEPRAWRPHITLGRFRKNGGPGITPTLWQAELPIGEVCLYESQTTPQGPVYRIRHRWSPGQPAG</sequence>
<evidence type="ECO:0000256" key="1">
    <source>
        <dbReference type="ARBA" id="ARBA00022801"/>
    </source>
</evidence>
<keyword evidence="1 2" id="KW-0378">Hydrolase</keyword>
<name>A0A4R7JYB5_9GAMM</name>
<dbReference type="EMBL" id="SOAX01000002">
    <property type="protein sequence ID" value="TDT43066.1"/>
    <property type="molecule type" value="Genomic_DNA"/>
</dbReference>
<dbReference type="RefSeq" id="WP_133735162.1">
    <property type="nucleotide sequence ID" value="NZ_SOAX01000002.1"/>
</dbReference>
<comment type="function">
    <text evidence="2">Hydrolyzes RNA 2',3'-cyclic phosphodiester to an RNA 2'-phosphomonoester.</text>
</comment>
<feature type="short sequence motif" description="HXTX 2" evidence="2">
    <location>
        <begin position="139"/>
        <end position="142"/>
    </location>
</feature>
<dbReference type="OrthoDB" id="7061261at2"/>
<keyword evidence="4" id="KW-1185">Reference proteome</keyword>
<evidence type="ECO:0000313" key="3">
    <source>
        <dbReference type="EMBL" id="TDT43066.1"/>
    </source>
</evidence>
<dbReference type="NCBIfam" id="TIGR02258">
    <property type="entry name" value="2_5_ligase"/>
    <property type="match status" value="1"/>
</dbReference>
<dbReference type="GO" id="GO:0008664">
    <property type="term" value="F:RNA 2',3'-cyclic 3'-phosphodiesterase activity"/>
    <property type="evidence" value="ECO:0007669"/>
    <property type="project" value="UniProtKB-EC"/>
</dbReference>
<feature type="short sequence motif" description="HXTX 1" evidence="2">
    <location>
        <begin position="52"/>
        <end position="55"/>
    </location>
</feature>
<proteinExistence type="inferred from homology"/>
<dbReference type="InterPro" id="IPR004175">
    <property type="entry name" value="RNA_CPDase"/>
</dbReference>
<dbReference type="PANTHER" id="PTHR35561:SF1">
    <property type="entry name" value="RNA 2',3'-CYCLIC PHOSPHODIESTERASE"/>
    <property type="match status" value="1"/>
</dbReference>
<keyword evidence="3" id="KW-0436">Ligase</keyword>
<comment type="catalytic activity">
    <reaction evidence="2">
        <text>a 3'-end 2',3'-cyclophospho-ribonucleotide-RNA + H2O = a 3'-end 2'-phospho-ribonucleotide-RNA + H(+)</text>
        <dbReference type="Rhea" id="RHEA:11828"/>
        <dbReference type="Rhea" id="RHEA-COMP:10464"/>
        <dbReference type="Rhea" id="RHEA-COMP:17353"/>
        <dbReference type="ChEBI" id="CHEBI:15377"/>
        <dbReference type="ChEBI" id="CHEBI:15378"/>
        <dbReference type="ChEBI" id="CHEBI:83064"/>
        <dbReference type="ChEBI" id="CHEBI:173113"/>
        <dbReference type="EC" id="3.1.4.58"/>
    </reaction>
</comment>
<accession>A0A4R7JYB5</accession>
<feature type="active site" description="Proton acceptor" evidence="2">
    <location>
        <position position="139"/>
    </location>
</feature>
<dbReference type="InterPro" id="IPR009097">
    <property type="entry name" value="Cyclic_Pdiesterase"/>
</dbReference>
<dbReference type="GO" id="GO:0016874">
    <property type="term" value="F:ligase activity"/>
    <property type="evidence" value="ECO:0007669"/>
    <property type="project" value="UniProtKB-KW"/>
</dbReference>
<dbReference type="Proteomes" id="UP000295830">
    <property type="component" value="Unassembled WGS sequence"/>
</dbReference>
<protein>
    <recommendedName>
        <fullName evidence="2">RNA 2',3'-cyclic phosphodiesterase</fullName>
        <shortName evidence="2">RNA 2',3'-CPDase</shortName>
        <ecNumber evidence="2">3.1.4.58</ecNumber>
    </recommendedName>
</protein>
<dbReference type="SUPFAM" id="SSF55144">
    <property type="entry name" value="LigT-like"/>
    <property type="match status" value="1"/>
</dbReference>
<evidence type="ECO:0000256" key="2">
    <source>
        <dbReference type="HAMAP-Rule" id="MF_01940"/>
    </source>
</evidence>
<comment type="caution">
    <text evidence="3">The sequence shown here is derived from an EMBL/GenBank/DDBJ whole genome shotgun (WGS) entry which is preliminary data.</text>
</comment>
<dbReference type="Pfam" id="PF13563">
    <property type="entry name" value="2_5_RNA_ligase2"/>
    <property type="match status" value="1"/>
</dbReference>
<reference evidence="3 4" key="1">
    <citation type="submission" date="2019-03" db="EMBL/GenBank/DDBJ databases">
        <title>Genomic Encyclopedia of Type Strains, Phase IV (KMG-IV): sequencing the most valuable type-strain genomes for metagenomic binning, comparative biology and taxonomic classification.</title>
        <authorList>
            <person name="Goeker M."/>
        </authorList>
    </citation>
    <scope>NUCLEOTIDE SEQUENCE [LARGE SCALE GENOMIC DNA]</scope>
    <source>
        <strain evidence="3 4">DSM 15505</strain>
    </source>
</reference>
<feature type="active site" description="Proton donor" evidence="2">
    <location>
        <position position="52"/>
    </location>
</feature>
<dbReference type="AlphaFoldDB" id="A0A4R7JYB5"/>
<dbReference type="PANTHER" id="PTHR35561">
    <property type="entry name" value="RNA 2',3'-CYCLIC PHOSPHODIESTERASE"/>
    <property type="match status" value="1"/>
</dbReference>
<dbReference type="Gene3D" id="3.90.1140.10">
    <property type="entry name" value="Cyclic phosphodiesterase"/>
    <property type="match status" value="1"/>
</dbReference>